<feature type="non-terminal residue" evidence="1">
    <location>
        <position position="123"/>
    </location>
</feature>
<comment type="caution">
    <text evidence="1">The sequence shown here is derived from an EMBL/GenBank/DDBJ whole genome shotgun (WGS) entry which is preliminary data.</text>
</comment>
<gene>
    <name evidence="1" type="ORF">KI387_014845</name>
</gene>
<keyword evidence="2" id="KW-1185">Reference proteome</keyword>
<evidence type="ECO:0000313" key="1">
    <source>
        <dbReference type="EMBL" id="KAH9303262.1"/>
    </source>
</evidence>
<protein>
    <submittedName>
        <fullName evidence="1">Uncharacterized protein</fullName>
    </submittedName>
</protein>
<evidence type="ECO:0000313" key="2">
    <source>
        <dbReference type="Proteomes" id="UP000824469"/>
    </source>
</evidence>
<organism evidence="1 2">
    <name type="scientific">Taxus chinensis</name>
    <name type="common">Chinese yew</name>
    <name type="synonym">Taxus wallichiana var. chinensis</name>
    <dbReference type="NCBI Taxonomy" id="29808"/>
    <lineage>
        <taxon>Eukaryota</taxon>
        <taxon>Viridiplantae</taxon>
        <taxon>Streptophyta</taxon>
        <taxon>Embryophyta</taxon>
        <taxon>Tracheophyta</taxon>
        <taxon>Spermatophyta</taxon>
        <taxon>Pinopsida</taxon>
        <taxon>Pinidae</taxon>
        <taxon>Conifers II</taxon>
        <taxon>Cupressales</taxon>
        <taxon>Taxaceae</taxon>
        <taxon>Taxus</taxon>
    </lineage>
</organism>
<proteinExistence type="predicted"/>
<dbReference type="Gene3D" id="3.10.10.10">
    <property type="entry name" value="HIV Type 1 Reverse Transcriptase, subunit A, domain 1"/>
    <property type="match status" value="1"/>
</dbReference>
<accession>A0AA38CSN8</accession>
<dbReference type="AlphaFoldDB" id="A0AA38CSN8"/>
<feature type="non-terminal residue" evidence="1">
    <location>
        <position position="1"/>
    </location>
</feature>
<name>A0AA38CSN8_TAXCH</name>
<dbReference type="EMBL" id="JAHRHJ020000009">
    <property type="protein sequence ID" value="KAH9303262.1"/>
    <property type="molecule type" value="Genomic_DNA"/>
</dbReference>
<reference evidence="1 2" key="1">
    <citation type="journal article" date="2021" name="Nat. Plants">
        <title>The Taxus genome provides insights into paclitaxel biosynthesis.</title>
        <authorList>
            <person name="Xiong X."/>
            <person name="Gou J."/>
            <person name="Liao Q."/>
            <person name="Li Y."/>
            <person name="Zhou Q."/>
            <person name="Bi G."/>
            <person name="Li C."/>
            <person name="Du R."/>
            <person name="Wang X."/>
            <person name="Sun T."/>
            <person name="Guo L."/>
            <person name="Liang H."/>
            <person name="Lu P."/>
            <person name="Wu Y."/>
            <person name="Zhang Z."/>
            <person name="Ro D.K."/>
            <person name="Shang Y."/>
            <person name="Huang S."/>
            <person name="Yan J."/>
        </authorList>
    </citation>
    <scope>NUCLEOTIDE SEQUENCE [LARGE SCALE GENOMIC DNA]</scope>
    <source>
        <strain evidence="1">Ta-2019</strain>
    </source>
</reference>
<dbReference type="Proteomes" id="UP000824469">
    <property type="component" value="Unassembled WGS sequence"/>
</dbReference>
<sequence>LVALESNFSNVDCIINRNMFASRNVEEHNLGTNDKPRKIWLGRNLSKEEKHSYAQPLNKYQDCLAWYYSELKAYREDLFQHEIPLEAKTKPFRQRQRPINPLLSMKMQEELKKLRDRRIIQHT</sequence>